<dbReference type="GO" id="GO:0006351">
    <property type="term" value="P:DNA-templated transcription"/>
    <property type="evidence" value="ECO:0007669"/>
    <property type="project" value="InterPro"/>
</dbReference>
<dbReference type="HOGENOM" id="CLU_017443_2_1_1"/>
<dbReference type="OMA" id="REQFLWR"/>
<dbReference type="RefSeq" id="XP_007837374.1">
    <property type="nucleotide sequence ID" value="XM_007839183.1"/>
</dbReference>
<dbReference type="EMBL" id="KI912115">
    <property type="protein sequence ID" value="ETS78540.1"/>
    <property type="molecule type" value="Genomic_DNA"/>
</dbReference>
<dbReference type="InParanoid" id="W3WXG6"/>
<dbReference type="CDD" id="cd12148">
    <property type="entry name" value="fungal_TF_MHR"/>
    <property type="match status" value="1"/>
</dbReference>
<dbReference type="GO" id="GO:0008270">
    <property type="term" value="F:zinc ion binding"/>
    <property type="evidence" value="ECO:0007669"/>
    <property type="project" value="InterPro"/>
</dbReference>
<evidence type="ECO:0000313" key="5">
    <source>
        <dbReference type="Proteomes" id="UP000030651"/>
    </source>
</evidence>
<dbReference type="GeneID" id="19275615"/>
<dbReference type="InterPro" id="IPR050987">
    <property type="entry name" value="AtrR-like"/>
</dbReference>
<dbReference type="GO" id="GO:0003677">
    <property type="term" value="F:DNA binding"/>
    <property type="evidence" value="ECO:0007669"/>
    <property type="project" value="InterPro"/>
</dbReference>
<gene>
    <name evidence="4" type="ORF">PFICI_10602</name>
</gene>
<dbReference type="AlphaFoldDB" id="W3WXG6"/>
<feature type="region of interest" description="Disordered" evidence="2">
    <location>
        <begin position="1"/>
        <end position="58"/>
    </location>
</feature>
<evidence type="ECO:0000256" key="2">
    <source>
        <dbReference type="SAM" id="MobiDB-lite"/>
    </source>
</evidence>
<dbReference type="PANTHER" id="PTHR46910">
    <property type="entry name" value="TRANSCRIPTION FACTOR PDR1"/>
    <property type="match status" value="1"/>
</dbReference>
<reference evidence="5" key="1">
    <citation type="journal article" date="2015" name="BMC Genomics">
        <title>Genomic and transcriptomic analysis of the endophytic fungus Pestalotiopsis fici reveals its lifestyle and high potential for synthesis of natural products.</title>
        <authorList>
            <person name="Wang X."/>
            <person name="Zhang X."/>
            <person name="Liu L."/>
            <person name="Xiang M."/>
            <person name="Wang W."/>
            <person name="Sun X."/>
            <person name="Che Y."/>
            <person name="Guo L."/>
            <person name="Liu G."/>
            <person name="Guo L."/>
            <person name="Wang C."/>
            <person name="Yin W.B."/>
            <person name="Stadler M."/>
            <person name="Zhang X."/>
            <person name="Liu X."/>
        </authorList>
    </citation>
    <scope>NUCLEOTIDE SEQUENCE [LARGE SCALE GENOMIC DNA]</scope>
    <source>
        <strain evidence="5">W106-1 / CGMCC3.15140</strain>
    </source>
</reference>
<feature type="compositionally biased region" description="Polar residues" evidence="2">
    <location>
        <begin position="1"/>
        <end position="10"/>
    </location>
</feature>
<proteinExistence type="predicted"/>
<accession>W3WXG6</accession>
<evidence type="ECO:0000256" key="1">
    <source>
        <dbReference type="ARBA" id="ARBA00023242"/>
    </source>
</evidence>
<feature type="region of interest" description="Disordered" evidence="2">
    <location>
        <begin position="575"/>
        <end position="608"/>
    </location>
</feature>
<dbReference type="Proteomes" id="UP000030651">
    <property type="component" value="Unassembled WGS sequence"/>
</dbReference>
<feature type="compositionally biased region" description="Polar residues" evidence="2">
    <location>
        <begin position="575"/>
        <end position="601"/>
    </location>
</feature>
<keyword evidence="1" id="KW-0539">Nucleus</keyword>
<dbReference type="PANTHER" id="PTHR46910:SF9">
    <property type="entry name" value="MISCELLANEOUS ZN(II)2CYS6 TRANSCRIPTION FACTOR (EUROFUNG)"/>
    <property type="match status" value="1"/>
</dbReference>
<protein>
    <recommendedName>
        <fullName evidence="3">Xylanolytic transcriptional activator regulatory domain-containing protein</fullName>
    </recommendedName>
</protein>
<dbReference type="OrthoDB" id="189997at2759"/>
<name>W3WXG6_PESFW</name>
<sequence>MSDTTSPLETRSNHTDSRSPLQSQHPPKRRRTSSHTHGTQERGLMRNGGESGQPRFIGSGSGIHFIRTVYDVLSRSAAGTRKINRNQMRGDLVPGEDDQLVDSASEIVVATPGTRASAPFWRAEEIIDDTAPGAPSINFDNLTRWTQSYFVNWHPAFPFLHGPEVLEIFEKAATTGIANVTEAEATIIRALLSISLADSRQIAPNTQEAIPSGWVFLNQGQIASSLVFALECPATLKNIQAAVCVQLFLVSMLRYNMASRLGGIIVRMAFHLGLYRCPARYSNFSPHEAAMRKRIWWSIYCLERIICQAFGHPLGIIDDDVDVCLPSVEIHGDAAASAVSDEGSEADPLLFLTLHAKHARLRGLILELRHKSIAIRYDTMERAMLVQSELLRWVNDVHERTADRVDIESSGLQHIISPISRSQRTLLSLMYHESVITLNRPLLASETKSPASQAAFQACVSASRSILDTIIMMGQHEDGNSFNNICVWPLQTWSVWMSSFILAYAALQGETTVSSAHKYAKKALYILKQLTARGTSWPESCAHGVEYLVSALQENQEGSGHQVTNNTLLSARLNGQRQGSASADPSSNTHAQDGNTTQDSRSVGPDTTLRNFAFNPAGLSQVFMTDDVRARTPFESQSWRQSLDQTFVPDGASSMDTYGQEWFDPMGVLDFSNFTQFGSTDTPFEFSFY</sequence>
<dbReference type="GO" id="GO:0003700">
    <property type="term" value="F:DNA-binding transcription factor activity"/>
    <property type="evidence" value="ECO:0007669"/>
    <property type="project" value="InterPro"/>
</dbReference>
<feature type="domain" description="Xylanolytic transcriptional activator regulatory" evidence="3">
    <location>
        <begin position="258"/>
        <end position="332"/>
    </location>
</feature>
<organism evidence="4 5">
    <name type="scientific">Pestalotiopsis fici (strain W106-1 / CGMCC3.15140)</name>
    <dbReference type="NCBI Taxonomy" id="1229662"/>
    <lineage>
        <taxon>Eukaryota</taxon>
        <taxon>Fungi</taxon>
        <taxon>Dikarya</taxon>
        <taxon>Ascomycota</taxon>
        <taxon>Pezizomycotina</taxon>
        <taxon>Sordariomycetes</taxon>
        <taxon>Xylariomycetidae</taxon>
        <taxon>Amphisphaeriales</taxon>
        <taxon>Sporocadaceae</taxon>
        <taxon>Pestalotiopsis</taxon>
    </lineage>
</organism>
<dbReference type="Pfam" id="PF04082">
    <property type="entry name" value="Fungal_trans"/>
    <property type="match status" value="1"/>
</dbReference>
<evidence type="ECO:0000313" key="4">
    <source>
        <dbReference type="EMBL" id="ETS78540.1"/>
    </source>
</evidence>
<evidence type="ECO:0000259" key="3">
    <source>
        <dbReference type="SMART" id="SM00906"/>
    </source>
</evidence>
<dbReference type="InterPro" id="IPR007219">
    <property type="entry name" value="XnlR_reg_dom"/>
</dbReference>
<dbReference type="eggNOG" id="ENOG502SM8G">
    <property type="taxonomic scope" value="Eukaryota"/>
</dbReference>
<keyword evidence="5" id="KW-1185">Reference proteome</keyword>
<dbReference type="KEGG" id="pfy:PFICI_10602"/>
<dbReference type="SMART" id="SM00906">
    <property type="entry name" value="Fungal_trans"/>
    <property type="match status" value="1"/>
</dbReference>